<evidence type="ECO:0000313" key="3">
    <source>
        <dbReference type="EMBL" id="MDC3982454.1"/>
    </source>
</evidence>
<comment type="caution">
    <text evidence="3">The sequence shown here is derived from an EMBL/GenBank/DDBJ whole genome shotgun (WGS) entry which is preliminary data.</text>
</comment>
<dbReference type="PANTHER" id="PTHR13939:SF0">
    <property type="entry name" value="NMN AMIDOHYDROLASE-LIKE PROTEIN YFAY"/>
    <property type="match status" value="1"/>
</dbReference>
<evidence type="ECO:0000313" key="4">
    <source>
        <dbReference type="Proteomes" id="UP001151081"/>
    </source>
</evidence>
<dbReference type="PANTHER" id="PTHR13939">
    <property type="entry name" value="NICOTINAMIDE-NUCLEOTIDE AMIDOHYDROLASE PNCC"/>
    <property type="match status" value="1"/>
</dbReference>
<dbReference type="InterPro" id="IPR036653">
    <property type="entry name" value="CinA-like_C"/>
</dbReference>
<dbReference type="InterPro" id="IPR008135">
    <property type="entry name" value="Competence-induced_CinA"/>
</dbReference>
<dbReference type="InterPro" id="IPR001453">
    <property type="entry name" value="MoaB/Mog_dom"/>
</dbReference>
<dbReference type="SUPFAM" id="SSF142433">
    <property type="entry name" value="CinA-like"/>
    <property type="match status" value="1"/>
</dbReference>
<dbReference type="Pfam" id="PF02464">
    <property type="entry name" value="CinA"/>
    <property type="match status" value="1"/>
</dbReference>
<gene>
    <name evidence="3" type="ORF">KEG57_18205</name>
</gene>
<dbReference type="Pfam" id="PF00994">
    <property type="entry name" value="MoCF_biosynth"/>
    <property type="match status" value="1"/>
</dbReference>
<dbReference type="Gene3D" id="3.90.950.20">
    <property type="entry name" value="CinA-like"/>
    <property type="match status" value="1"/>
</dbReference>
<sequence length="415" mass="43699">MTAAILSIGTELTRGEIVNTNAAWLSAELTAAGFTVDVIDAIPDDVDQIVAALRTLAQTRRLVVVTGGLGPTTDDLTAAAAAKAAGVSLVRDESALLAIRRRVESRGKTMNAGHEKQADLPAGADVLSNSVGSAPGFSIPLGDTPLFFLPGVPREMKRMFTDQVLPRIRPSAPNNTFQVRLRTYGLGESLVGQALAGIEGTHAGVTLGYRVHFPEVDVKVHARGANREVARDLAIRASTEVKARLGDVVYGEGDEAFTEMVGRAVRSRGYRLALAESCTGGLIAHMLTRYPASDYLVGGAVVYANSAKTRLLGVSEDTLRWHGAVSAEVAAEMAEGVRRVCETDVGVSVTGIAGPTGGTAEKPVGLVYWAVAHPGGTVVRSKVFQGEREEVQIAAAYAVLDLLRRIALGLPERAQ</sequence>
<dbReference type="NCBIfam" id="TIGR00199">
    <property type="entry name" value="PncC_domain"/>
    <property type="match status" value="1"/>
</dbReference>
<dbReference type="NCBIfam" id="TIGR00177">
    <property type="entry name" value="molyb_syn"/>
    <property type="match status" value="1"/>
</dbReference>
<dbReference type="InterPro" id="IPR050101">
    <property type="entry name" value="CinA"/>
</dbReference>
<dbReference type="SUPFAM" id="SSF53218">
    <property type="entry name" value="Molybdenum cofactor biosynthesis proteins"/>
    <property type="match status" value="1"/>
</dbReference>
<feature type="domain" description="MoaB/Mog" evidence="2">
    <location>
        <begin position="4"/>
        <end position="170"/>
    </location>
</feature>
<dbReference type="AlphaFoldDB" id="A0A9X3X2D0"/>
<accession>A0A9X3X2D0</accession>
<dbReference type="EMBL" id="JAGTJJ010000008">
    <property type="protein sequence ID" value="MDC3982454.1"/>
    <property type="molecule type" value="Genomic_DNA"/>
</dbReference>
<organism evidence="3 4">
    <name type="scientific">Polyangium jinanense</name>
    <dbReference type="NCBI Taxonomy" id="2829994"/>
    <lineage>
        <taxon>Bacteria</taxon>
        <taxon>Pseudomonadati</taxon>
        <taxon>Myxococcota</taxon>
        <taxon>Polyangia</taxon>
        <taxon>Polyangiales</taxon>
        <taxon>Polyangiaceae</taxon>
        <taxon>Polyangium</taxon>
    </lineage>
</organism>
<dbReference type="NCBIfam" id="TIGR00200">
    <property type="entry name" value="cinA_nterm"/>
    <property type="match status" value="1"/>
</dbReference>
<dbReference type="SMART" id="SM00852">
    <property type="entry name" value="MoCF_biosynth"/>
    <property type="match status" value="1"/>
</dbReference>
<dbReference type="CDD" id="cd00885">
    <property type="entry name" value="cinA"/>
    <property type="match status" value="1"/>
</dbReference>
<name>A0A9X3X2D0_9BACT</name>
<dbReference type="PIRSF" id="PIRSF006728">
    <property type="entry name" value="CinA"/>
    <property type="match status" value="1"/>
</dbReference>
<proteinExistence type="inferred from homology"/>
<dbReference type="Gene3D" id="3.40.980.10">
    <property type="entry name" value="MoaB/Mog-like domain"/>
    <property type="match status" value="1"/>
</dbReference>
<evidence type="ECO:0000256" key="1">
    <source>
        <dbReference type="HAMAP-Rule" id="MF_00226"/>
    </source>
</evidence>
<dbReference type="InterPro" id="IPR036425">
    <property type="entry name" value="MoaB/Mog-like_dom_sf"/>
</dbReference>
<dbReference type="HAMAP" id="MF_00226_B">
    <property type="entry name" value="CinA_B"/>
    <property type="match status" value="1"/>
</dbReference>
<dbReference type="Proteomes" id="UP001151081">
    <property type="component" value="Unassembled WGS sequence"/>
</dbReference>
<protein>
    <recommendedName>
        <fullName evidence="1">CinA-like protein</fullName>
    </recommendedName>
</protein>
<dbReference type="RefSeq" id="WP_272421499.1">
    <property type="nucleotide sequence ID" value="NZ_JAGTJJ010000008.1"/>
</dbReference>
<dbReference type="Pfam" id="PF18146">
    <property type="entry name" value="CinA_KH"/>
    <property type="match status" value="1"/>
</dbReference>
<comment type="similarity">
    <text evidence="1">Belongs to the CinA family.</text>
</comment>
<reference evidence="3 4" key="1">
    <citation type="submission" date="2021-04" db="EMBL/GenBank/DDBJ databases">
        <title>Genome analysis of Polyangium sp.</title>
        <authorList>
            <person name="Li Y."/>
            <person name="Wang J."/>
        </authorList>
    </citation>
    <scope>NUCLEOTIDE SEQUENCE [LARGE SCALE GENOMIC DNA]</scope>
    <source>
        <strain evidence="3 4">SDU14</strain>
    </source>
</reference>
<dbReference type="InterPro" id="IPR041424">
    <property type="entry name" value="CinA_KH"/>
</dbReference>
<dbReference type="InterPro" id="IPR008136">
    <property type="entry name" value="CinA_C"/>
</dbReference>
<evidence type="ECO:0000259" key="2">
    <source>
        <dbReference type="SMART" id="SM00852"/>
    </source>
</evidence>
<dbReference type="Gene3D" id="3.30.70.2860">
    <property type="match status" value="1"/>
</dbReference>
<keyword evidence="4" id="KW-1185">Reference proteome</keyword>